<protein>
    <submittedName>
        <fullName evidence="9">AfsR/SARP family transcriptional regulator</fullName>
    </submittedName>
</protein>
<evidence type="ECO:0000256" key="5">
    <source>
        <dbReference type="ARBA" id="ARBA00023163"/>
    </source>
</evidence>
<dbReference type="AlphaFoldDB" id="A0A8T4IN08"/>
<dbReference type="GO" id="GO:0000160">
    <property type="term" value="P:phosphorelay signal transduction system"/>
    <property type="evidence" value="ECO:0007669"/>
    <property type="project" value="UniProtKB-KW"/>
</dbReference>
<evidence type="ECO:0000256" key="2">
    <source>
        <dbReference type="ARBA" id="ARBA00023012"/>
    </source>
</evidence>
<dbReference type="Pfam" id="PF03704">
    <property type="entry name" value="BTAD"/>
    <property type="match status" value="1"/>
</dbReference>
<feature type="region of interest" description="Disordered" evidence="7">
    <location>
        <begin position="309"/>
        <end position="359"/>
    </location>
</feature>
<keyword evidence="4 6" id="KW-0238">DNA-binding</keyword>
<dbReference type="Proteomes" id="UP000675554">
    <property type="component" value="Unassembled WGS sequence"/>
</dbReference>
<dbReference type="InterPro" id="IPR001867">
    <property type="entry name" value="OmpR/PhoB-type_DNA-bd"/>
</dbReference>
<evidence type="ECO:0000256" key="6">
    <source>
        <dbReference type="PROSITE-ProRule" id="PRU01091"/>
    </source>
</evidence>
<comment type="similarity">
    <text evidence="1">Belongs to the AfsR/DnrI/RedD regulatory family.</text>
</comment>
<dbReference type="GO" id="GO:0003677">
    <property type="term" value="F:DNA binding"/>
    <property type="evidence" value="ECO:0007669"/>
    <property type="project" value="UniProtKB-UniRule"/>
</dbReference>
<dbReference type="PROSITE" id="PS51755">
    <property type="entry name" value="OMPR_PHOB"/>
    <property type="match status" value="1"/>
</dbReference>
<evidence type="ECO:0000256" key="3">
    <source>
        <dbReference type="ARBA" id="ARBA00023015"/>
    </source>
</evidence>
<dbReference type="SUPFAM" id="SSF48452">
    <property type="entry name" value="TPR-like"/>
    <property type="match status" value="1"/>
</dbReference>
<name>A0A8T4IN08_9ACTN</name>
<accession>A0A8T4IN08</accession>
<keyword evidence="10" id="KW-1185">Reference proteome</keyword>
<sequence length="359" mass="38985">MEITVRLLGALDVTSGGRHLKIPTGKLSIALTSLALYHGRTLPVLDLAEYLWGTELPTAPRATIRSYIKRLRQILDPAQGSGRDGTSLIEGGRGGYALSGTRVAVDATEFRARLGHASELRAAGDTHGESRTLDSALELWRGPLLANVDAPELMMGAVPLLEEERRRALHRRVALSLDGLCGGDPGAYVPRLRQALACDPLQEHFWEQLILALQRCGRSAEALREYERCRRLLSEELGIAPAAGLRQLHQTLLADGADQHAAERGDGDVSPWPTGTGERAALLRSLLAGRRKHVSPHELPAGFQRMLTGHPRATAAGPGPLAPAAPPSKGRREARYTSRRVRTRRYRTSRSADRGPGRA</sequence>
<evidence type="ECO:0000259" key="8">
    <source>
        <dbReference type="PROSITE" id="PS51755"/>
    </source>
</evidence>
<dbReference type="SMART" id="SM01043">
    <property type="entry name" value="BTAD"/>
    <property type="match status" value="1"/>
</dbReference>
<feature type="compositionally biased region" description="Basic residues" evidence="7">
    <location>
        <begin position="337"/>
        <end position="348"/>
    </location>
</feature>
<evidence type="ECO:0000313" key="10">
    <source>
        <dbReference type="Proteomes" id="UP000675554"/>
    </source>
</evidence>
<dbReference type="PANTHER" id="PTHR35807:SF1">
    <property type="entry name" value="TRANSCRIPTIONAL REGULATOR REDD"/>
    <property type="match status" value="1"/>
</dbReference>
<dbReference type="PANTHER" id="PTHR35807">
    <property type="entry name" value="TRANSCRIPTIONAL REGULATOR REDD-RELATED"/>
    <property type="match status" value="1"/>
</dbReference>
<evidence type="ECO:0000256" key="4">
    <source>
        <dbReference type="ARBA" id="ARBA00023125"/>
    </source>
</evidence>
<dbReference type="InterPro" id="IPR005158">
    <property type="entry name" value="BTAD"/>
</dbReference>
<keyword evidence="2" id="KW-0902">Two-component regulatory system</keyword>
<dbReference type="SMART" id="SM00862">
    <property type="entry name" value="Trans_reg_C"/>
    <property type="match status" value="1"/>
</dbReference>
<gene>
    <name evidence="9" type="ORF">KDA82_11190</name>
</gene>
<comment type="caution">
    <text evidence="9">The sequence shown here is derived from an EMBL/GenBank/DDBJ whole genome shotgun (WGS) entry which is preliminary data.</text>
</comment>
<reference evidence="9" key="1">
    <citation type="submission" date="2021-04" db="EMBL/GenBank/DDBJ databases">
        <title>Sequencing of actinobacteria type strains.</title>
        <authorList>
            <person name="Nguyen G.-S."/>
            <person name="Wentzel A."/>
        </authorList>
    </citation>
    <scope>NUCLEOTIDE SEQUENCE</scope>
    <source>
        <strain evidence="9">DSM 42095</strain>
    </source>
</reference>
<feature type="compositionally biased region" description="Basic and acidic residues" evidence="7">
    <location>
        <begin position="350"/>
        <end position="359"/>
    </location>
</feature>
<dbReference type="Gene3D" id="1.25.40.10">
    <property type="entry name" value="Tetratricopeptide repeat domain"/>
    <property type="match status" value="1"/>
</dbReference>
<dbReference type="GO" id="GO:0006355">
    <property type="term" value="P:regulation of DNA-templated transcription"/>
    <property type="evidence" value="ECO:0007669"/>
    <property type="project" value="InterPro"/>
</dbReference>
<dbReference type="Gene3D" id="1.10.10.10">
    <property type="entry name" value="Winged helix-like DNA-binding domain superfamily/Winged helix DNA-binding domain"/>
    <property type="match status" value="1"/>
</dbReference>
<evidence type="ECO:0000256" key="1">
    <source>
        <dbReference type="ARBA" id="ARBA00005820"/>
    </source>
</evidence>
<dbReference type="InterPro" id="IPR016032">
    <property type="entry name" value="Sig_transdc_resp-reg_C-effctor"/>
</dbReference>
<feature type="DNA-binding region" description="OmpR/PhoB-type" evidence="6">
    <location>
        <begin position="1"/>
        <end position="100"/>
    </location>
</feature>
<dbReference type="InterPro" id="IPR036388">
    <property type="entry name" value="WH-like_DNA-bd_sf"/>
</dbReference>
<feature type="domain" description="OmpR/PhoB-type" evidence="8">
    <location>
        <begin position="1"/>
        <end position="100"/>
    </location>
</feature>
<dbReference type="SUPFAM" id="SSF46894">
    <property type="entry name" value="C-terminal effector domain of the bipartite response regulators"/>
    <property type="match status" value="1"/>
</dbReference>
<evidence type="ECO:0000256" key="7">
    <source>
        <dbReference type="SAM" id="MobiDB-lite"/>
    </source>
</evidence>
<evidence type="ECO:0000313" key="9">
    <source>
        <dbReference type="EMBL" id="MBR7673571.1"/>
    </source>
</evidence>
<dbReference type="EMBL" id="JAGSMN010000222">
    <property type="protein sequence ID" value="MBR7673571.1"/>
    <property type="molecule type" value="Genomic_DNA"/>
</dbReference>
<dbReference type="InterPro" id="IPR011990">
    <property type="entry name" value="TPR-like_helical_dom_sf"/>
</dbReference>
<proteinExistence type="inferred from homology"/>
<dbReference type="CDD" id="cd15831">
    <property type="entry name" value="BTAD"/>
    <property type="match status" value="1"/>
</dbReference>
<keyword evidence="3" id="KW-0805">Transcription regulation</keyword>
<keyword evidence="5" id="KW-0804">Transcription</keyword>
<organism evidence="9 10">
    <name type="scientific">Streptomyces daliensis</name>
    <dbReference type="NCBI Taxonomy" id="299421"/>
    <lineage>
        <taxon>Bacteria</taxon>
        <taxon>Bacillati</taxon>
        <taxon>Actinomycetota</taxon>
        <taxon>Actinomycetes</taxon>
        <taxon>Kitasatosporales</taxon>
        <taxon>Streptomycetaceae</taxon>
        <taxon>Streptomyces</taxon>
    </lineage>
</organism>
<dbReference type="InterPro" id="IPR051677">
    <property type="entry name" value="AfsR-DnrI-RedD_regulator"/>
</dbReference>